<protein>
    <recommendedName>
        <fullName evidence="1">Endonuclease/exonuclease/phosphatase domain-containing protein</fullName>
    </recommendedName>
</protein>
<evidence type="ECO:0000313" key="2">
    <source>
        <dbReference type="EMBL" id="KAJ5079664.1"/>
    </source>
</evidence>
<dbReference type="Gene3D" id="3.60.10.10">
    <property type="entry name" value="Endonuclease/exonuclease/phosphatase"/>
    <property type="match status" value="1"/>
</dbReference>
<dbReference type="PANTHER" id="PTHR14859">
    <property type="entry name" value="CALCOFLUOR WHITE HYPERSENSITIVE PROTEIN PRECURSOR"/>
    <property type="match status" value="1"/>
</dbReference>
<dbReference type="Pfam" id="PF03372">
    <property type="entry name" value="Exo_endo_phos"/>
    <property type="match status" value="1"/>
</dbReference>
<reference evidence="2" key="1">
    <citation type="submission" date="2022-10" db="EMBL/GenBank/DDBJ databases">
        <title>Novel sulphate-reducing endosymbionts in the free-living metamonad Anaeramoeba.</title>
        <authorList>
            <person name="Jerlstrom-Hultqvist J."/>
            <person name="Cepicka I."/>
            <person name="Gallot-Lavallee L."/>
            <person name="Salas-Leiva D."/>
            <person name="Curtis B.A."/>
            <person name="Zahonova K."/>
            <person name="Pipaliya S."/>
            <person name="Dacks J."/>
            <person name="Roger A.J."/>
        </authorList>
    </citation>
    <scope>NUCLEOTIDE SEQUENCE</scope>
    <source>
        <strain evidence="2">BMAN</strain>
    </source>
</reference>
<comment type="caution">
    <text evidence="2">The sequence shown here is derived from an EMBL/GenBank/DDBJ whole genome shotgun (WGS) entry which is preliminary data.</text>
</comment>
<keyword evidence="3" id="KW-1185">Reference proteome</keyword>
<gene>
    <name evidence="2" type="ORF">M0811_03973</name>
</gene>
<dbReference type="InterPro" id="IPR051916">
    <property type="entry name" value="GPI-anchor_lipid_remodeler"/>
</dbReference>
<dbReference type="GO" id="GO:0003824">
    <property type="term" value="F:catalytic activity"/>
    <property type="evidence" value="ECO:0007669"/>
    <property type="project" value="InterPro"/>
</dbReference>
<dbReference type="GO" id="GO:0016020">
    <property type="term" value="C:membrane"/>
    <property type="evidence" value="ECO:0007669"/>
    <property type="project" value="GOC"/>
</dbReference>
<dbReference type="InterPro" id="IPR005135">
    <property type="entry name" value="Endo/exonuclease/phosphatase"/>
</dbReference>
<organism evidence="2 3">
    <name type="scientific">Anaeramoeba ignava</name>
    <name type="common">Anaerobic marine amoeba</name>
    <dbReference type="NCBI Taxonomy" id="1746090"/>
    <lineage>
        <taxon>Eukaryota</taxon>
        <taxon>Metamonada</taxon>
        <taxon>Anaeramoebidae</taxon>
        <taxon>Anaeramoeba</taxon>
    </lineage>
</organism>
<dbReference type="GO" id="GO:0006506">
    <property type="term" value="P:GPI anchor biosynthetic process"/>
    <property type="evidence" value="ECO:0007669"/>
    <property type="project" value="TreeGrafter"/>
</dbReference>
<dbReference type="AlphaFoldDB" id="A0A9Q0RID3"/>
<dbReference type="InterPro" id="IPR036691">
    <property type="entry name" value="Endo/exonu/phosph_ase_sf"/>
</dbReference>
<evidence type="ECO:0000313" key="3">
    <source>
        <dbReference type="Proteomes" id="UP001149090"/>
    </source>
</evidence>
<dbReference type="SUPFAM" id="SSF56219">
    <property type="entry name" value="DNase I-like"/>
    <property type="match status" value="1"/>
</dbReference>
<sequence>MESKNLIKIASFNVHMWSDRDDTFSIERFKKTIEKNLPDILCLQEVVCPFVFPIYDAIDQQQSEECEDALKYLANTFGMEYHFYPSYQSDFGNAILFNKSKLKGEQILYKEVSSKKNDKRSFGVVSFDFNSFTFDVCCTHLDHISEETRLKQLDEIFNSFKENQIFEKYHFFVGDFNSLSLAEDYSLQNWEKIEKVRRKNFWELPKLDVYKRITQKENYIDCWKKIHPEIKDEFTCWAQTRIDYIFASQKVFQTESPFKLLSSYSINSNASDHKLIISEFLVDLK</sequence>
<dbReference type="OrthoDB" id="200415at2759"/>
<dbReference type="Proteomes" id="UP001149090">
    <property type="component" value="Unassembled WGS sequence"/>
</dbReference>
<proteinExistence type="predicted"/>
<name>A0A9Q0RID3_ANAIG</name>
<dbReference type="PANTHER" id="PTHR14859:SF1">
    <property type="entry name" value="PGAP2-INTERACTING PROTEIN"/>
    <property type="match status" value="1"/>
</dbReference>
<evidence type="ECO:0000259" key="1">
    <source>
        <dbReference type="Pfam" id="PF03372"/>
    </source>
</evidence>
<feature type="domain" description="Endonuclease/exonuclease/phosphatase" evidence="1">
    <location>
        <begin position="11"/>
        <end position="273"/>
    </location>
</feature>
<dbReference type="EMBL" id="JAPDFW010000022">
    <property type="protein sequence ID" value="KAJ5079664.1"/>
    <property type="molecule type" value="Genomic_DNA"/>
</dbReference>
<accession>A0A9Q0RID3</accession>